<evidence type="ECO:0000313" key="2">
    <source>
        <dbReference type="Proteomes" id="UP000606721"/>
    </source>
</evidence>
<evidence type="ECO:0000313" key="1">
    <source>
        <dbReference type="EMBL" id="MBD2279970.1"/>
    </source>
</evidence>
<accession>A0ABR8C0T3</accession>
<protein>
    <submittedName>
        <fullName evidence="1">Type II toxin-antitoxin system RelE/ParE family toxin</fullName>
    </submittedName>
</protein>
<dbReference type="Pfam" id="PF05973">
    <property type="entry name" value="Gp49"/>
    <property type="match status" value="1"/>
</dbReference>
<dbReference type="EMBL" id="JACJQT010000048">
    <property type="protein sequence ID" value="MBD2279970.1"/>
    <property type="molecule type" value="Genomic_DNA"/>
</dbReference>
<organism evidence="1 2">
    <name type="scientific">Aphanizomenon flos-aquae FACHB-1040</name>
    <dbReference type="NCBI Taxonomy" id="2692887"/>
    <lineage>
        <taxon>Bacteria</taxon>
        <taxon>Bacillati</taxon>
        <taxon>Cyanobacteriota</taxon>
        <taxon>Cyanophyceae</taxon>
        <taxon>Nostocales</taxon>
        <taxon>Aphanizomenonaceae</taxon>
        <taxon>Aphanizomenon</taxon>
    </lineage>
</organism>
<reference evidence="1 2" key="1">
    <citation type="journal article" date="2020" name="ISME J.">
        <title>Comparative genomics reveals insights into cyanobacterial evolution and habitat adaptation.</title>
        <authorList>
            <person name="Chen M.Y."/>
            <person name="Teng W.K."/>
            <person name="Zhao L."/>
            <person name="Hu C.X."/>
            <person name="Zhou Y.K."/>
            <person name="Han B.P."/>
            <person name="Song L.R."/>
            <person name="Shu W.S."/>
        </authorList>
    </citation>
    <scope>NUCLEOTIDE SEQUENCE [LARGE SCALE GENOMIC DNA]</scope>
    <source>
        <strain evidence="1 2">FACHB-1040</strain>
    </source>
</reference>
<name>A0ABR8C0T3_APHFL</name>
<dbReference type="InterPro" id="IPR009241">
    <property type="entry name" value="HigB-like"/>
</dbReference>
<keyword evidence="2" id="KW-1185">Reference proteome</keyword>
<comment type="caution">
    <text evidence="1">The sequence shown here is derived from an EMBL/GenBank/DDBJ whole genome shotgun (WGS) entry which is preliminary data.</text>
</comment>
<gene>
    <name evidence="1" type="ORF">H6F99_17280</name>
</gene>
<dbReference type="Proteomes" id="UP000606721">
    <property type="component" value="Unassembled WGS sequence"/>
</dbReference>
<proteinExistence type="predicted"/>
<sequence length="110" mass="12861">MEQPDKPLVWLHGEVKTPPFTEAARIEVGVLLRRLQQGENLEMPHSRQMPSIGTHCHELRVRDANKNWRIIYRIDDDAILIVEVFNKSSRETPDSVIDICKKRLGKYDRD</sequence>
<dbReference type="RefSeq" id="WP_039201871.1">
    <property type="nucleotide sequence ID" value="NZ_JACJQT010000048.1"/>
</dbReference>